<protein>
    <submittedName>
        <fullName evidence="1">Uncharacterized protein</fullName>
    </submittedName>
</protein>
<dbReference type="RefSeq" id="WP_133798699.1">
    <property type="nucleotide sequence ID" value="NZ_SNWQ01000002.1"/>
</dbReference>
<proteinExistence type="predicted"/>
<name>A0A4V3CAT2_9ACTN</name>
<evidence type="ECO:0000313" key="1">
    <source>
        <dbReference type="EMBL" id="TDO52252.1"/>
    </source>
</evidence>
<dbReference type="OrthoDB" id="9855364at2"/>
<dbReference type="Proteomes" id="UP000295388">
    <property type="component" value="Unassembled WGS sequence"/>
</dbReference>
<dbReference type="EMBL" id="SNWQ01000002">
    <property type="protein sequence ID" value="TDO52252.1"/>
    <property type="molecule type" value="Genomic_DNA"/>
</dbReference>
<evidence type="ECO:0000313" key="2">
    <source>
        <dbReference type="Proteomes" id="UP000295388"/>
    </source>
</evidence>
<comment type="caution">
    <text evidence="1">The sequence shown here is derived from an EMBL/GenBank/DDBJ whole genome shotgun (WGS) entry which is preliminary data.</text>
</comment>
<gene>
    <name evidence="1" type="ORF">EV643_10289</name>
</gene>
<organism evidence="1 2">
    <name type="scientific">Kribbella caucasensis</name>
    <dbReference type="NCBI Taxonomy" id="2512215"/>
    <lineage>
        <taxon>Bacteria</taxon>
        <taxon>Bacillati</taxon>
        <taxon>Actinomycetota</taxon>
        <taxon>Actinomycetes</taxon>
        <taxon>Propionibacteriales</taxon>
        <taxon>Kribbellaceae</taxon>
        <taxon>Kribbella</taxon>
    </lineage>
</organism>
<sequence length="189" mass="21008">MAAWTVMNCDEIARTMSPMMSPFVLDVQGTPTILVKLAGLSAREAGELARAVEAGDSLAVAAYFTYPTYPVLVLALFVYDSYDDPLRFEGYRDITTADVQDFVIGLDRTGGEGKVRLYDESAGLLAVGRFGFRMPPFGRTKFPYRSTAQDLKGLWQLFGYCAEWYHRITPGNRDFNTAVDIHLATEPPI</sequence>
<reference evidence="1 2" key="1">
    <citation type="submission" date="2019-03" db="EMBL/GenBank/DDBJ databases">
        <title>Genomic Encyclopedia of Type Strains, Phase III (KMG-III): the genomes of soil and plant-associated and newly described type strains.</title>
        <authorList>
            <person name="Whitman W."/>
        </authorList>
    </citation>
    <scope>NUCLEOTIDE SEQUENCE [LARGE SCALE GENOMIC DNA]</scope>
    <source>
        <strain evidence="1 2">VKM Ac-2527</strain>
    </source>
</reference>
<keyword evidence="2" id="KW-1185">Reference proteome</keyword>
<dbReference type="AlphaFoldDB" id="A0A4V3CAT2"/>
<accession>A0A4V3CAT2</accession>